<dbReference type="InterPro" id="IPR050116">
    <property type="entry name" value="DNA_polymerase-Y"/>
</dbReference>
<dbReference type="InterPro" id="IPR043128">
    <property type="entry name" value="Rev_trsase/Diguanyl_cyclase"/>
</dbReference>
<keyword evidence="4 15" id="KW-0963">Cytoplasm</keyword>
<evidence type="ECO:0000256" key="9">
    <source>
        <dbReference type="ARBA" id="ARBA00022763"/>
    </source>
</evidence>
<dbReference type="Gene3D" id="1.10.150.20">
    <property type="entry name" value="5' to 3' exonuclease, C-terminal subdomain"/>
    <property type="match status" value="1"/>
</dbReference>
<dbReference type="Pfam" id="PF11799">
    <property type="entry name" value="IMS_C"/>
    <property type="match status" value="1"/>
</dbReference>
<proteinExistence type="inferred from homology"/>
<evidence type="ECO:0000256" key="10">
    <source>
        <dbReference type="ARBA" id="ARBA00022842"/>
    </source>
</evidence>
<dbReference type="Proteomes" id="UP000278437">
    <property type="component" value="Chromosome"/>
</dbReference>
<dbReference type="HAMAP" id="MF_01113">
    <property type="entry name" value="DNApol_IV"/>
    <property type="match status" value="1"/>
</dbReference>
<dbReference type="InterPro" id="IPR043502">
    <property type="entry name" value="DNA/RNA_pol_sf"/>
</dbReference>
<reference evidence="19" key="1">
    <citation type="submission" date="2017-03" db="EMBL/GenBank/DDBJ databases">
        <title>Full genome sequence of a non-lethal Shewanella isolate that potentiates virulence of Vibio parahaemolyticus causing acute hepatopancreatic necrosis disease (AHPND) in shrimp.</title>
        <authorList>
            <person name="Prachumwat A."/>
            <person name="Sritunyalucksana K."/>
        </authorList>
    </citation>
    <scope>NUCLEOTIDE SEQUENCE [LARGE SCALE GENOMIC DNA]</scope>
    <source>
        <strain evidence="19">TH2012</strain>
    </source>
</reference>
<keyword evidence="8 15" id="KW-0479">Metal-binding</keyword>
<name>A0ABN5TVE6_9GAMM</name>
<feature type="site" description="Substrate discrimination" evidence="15">
    <location>
        <position position="45"/>
    </location>
</feature>
<keyword evidence="3 15" id="KW-0515">Mutator protein</keyword>
<keyword evidence="7 15" id="KW-0235">DNA replication</keyword>
<keyword evidence="19" id="KW-1185">Reference proteome</keyword>
<keyword evidence="12 15" id="KW-0238">DNA-binding</keyword>
<dbReference type="InterPro" id="IPR022880">
    <property type="entry name" value="DNApol_IV"/>
</dbReference>
<feature type="domain" description="UmuC" evidence="17">
    <location>
        <begin position="36"/>
        <end position="217"/>
    </location>
</feature>
<evidence type="ECO:0000256" key="2">
    <source>
        <dbReference type="ARBA" id="ARBA00010945"/>
    </source>
</evidence>
<dbReference type="GO" id="GO:0003887">
    <property type="term" value="F:DNA-directed DNA polymerase activity"/>
    <property type="evidence" value="ECO:0007669"/>
    <property type="project" value="UniProtKB-EC"/>
</dbReference>
<evidence type="ECO:0000256" key="4">
    <source>
        <dbReference type="ARBA" id="ARBA00022490"/>
    </source>
</evidence>
<dbReference type="PROSITE" id="PS50173">
    <property type="entry name" value="UMUC"/>
    <property type="match status" value="1"/>
</dbReference>
<dbReference type="InterPro" id="IPR001126">
    <property type="entry name" value="UmuC"/>
</dbReference>
<keyword evidence="6 15" id="KW-0548">Nucleotidyltransferase</keyword>
<keyword evidence="10 15" id="KW-0460">Magnesium</keyword>
<protein>
    <recommendedName>
        <fullName evidence="15">DNA polymerase IV</fullName>
        <shortName evidence="15">Pol IV</shortName>
        <ecNumber evidence="15">2.7.7.7</ecNumber>
    </recommendedName>
</protein>
<comment type="function">
    <text evidence="15">Poorly processive, error-prone DNA polymerase involved in untargeted mutagenesis. Copies undamaged DNA at stalled replication forks, which arise in vivo from mismatched or misaligned primer ends. These misaligned primers can be extended by PolIV. Exhibits no 3'-5' exonuclease (proofreading) activity. May be involved in translesional synthesis, in conjunction with the beta clamp from PolIII.</text>
</comment>
<feature type="active site" evidence="15">
    <location>
        <position position="136"/>
    </location>
</feature>
<dbReference type="Pfam" id="PF00817">
    <property type="entry name" value="IMS"/>
    <property type="match status" value="1"/>
</dbReference>
<dbReference type="CDD" id="cd03586">
    <property type="entry name" value="PolY_Pol_IV_kappa"/>
    <property type="match status" value="1"/>
</dbReference>
<evidence type="ECO:0000259" key="17">
    <source>
        <dbReference type="PROSITE" id="PS50173"/>
    </source>
</evidence>
<feature type="transmembrane region" description="Helical" evidence="16">
    <location>
        <begin position="12"/>
        <end position="33"/>
    </location>
</feature>
<dbReference type="SUPFAM" id="SSF56672">
    <property type="entry name" value="DNA/RNA polymerases"/>
    <property type="match status" value="1"/>
</dbReference>
<dbReference type="PANTHER" id="PTHR11076">
    <property type="entry name" value="DNA REPAIR POLYMERASE UMUC / TRANSFERASE FAMILY MEMBER"/>
    <property type="match status" value="1"/>
</dbReference>
<dbReference type="EMBL" id="CP020373">
    <property type="protein sequence ID" value="AZQ11407.1"/>
    <property type="molecule type" value="Genomic_DNA"/>
</dbReference>
<dbReference type="Gene3D" id="3.40.1170.60">
    <property type="match status" value="1"/>
</dbReference>
<evidence type="ECO:0000256" key="8">
    <source>
        <dbReference type="ARBA" id="ARBA00022723"/>
    </source>
</evidence>
<evidence type="ECO:0000256" key="14">
    <source>
        <dbReference type="ARBA" id="ARBA00049244"/>
    </source>
</evidence>
<comment type="subcellular location">
    <subcellularLocation>
        <location evidence="1 15">Cytoplasm</location>
    </subcellularLocation>
</comment>
<dbReference type="EC" id="2.7.7.7" evidence="15"/>
<evidence type="ECO:0000313" key="18">
    <source>
        <dbReference type="EMBL" id="AZQ11407.1"/>
    </source>
</evidence>
<keyword evidence="9 15" id="KW-0227">DNA damage</keyword>
<evidence type="ECO:0000256" key="1">
    <source>
        <dbReference type="ARBA" id="ARBA00004496"/>
    </source>
</evidence>
<evidence type="ECO:0000256" key="11">
    <source>
        <dbReference type="ARBA" id="ARBA00022932"/>
    </source>
</evidence>
<evidence type="ECO:0000256" key="5">
    <source>
        <dbReference type="ARBA" id="ARBA00022679"/>
    </source>
</evidence>
<gene>
    <name evidence="15 18" type="primary">dinB</name>
    <name evidence="18" type="ORF">STH12_02321</name>
</gene>
<keyword evidence="16" id="KW-0472">Membrane</keyword>
<dbReference type="Gene3D" id="3.30.1490.100">
    <property type="entry name" value="DNA polymerase, Y-family, little finger domain"/>
    <property type="match status" value="1"/>
</dbReference>
<dbReference type="InterPro" id="IPR036775">
    <property type="entry name" value="DNA_pol_Y-fam_lit_finger_sf"/>
</dbReference>
<keyword evidence="13 15" id="KW-0234">DNA repair</keyword>
<feature type="binding site" evidence="15">
    <location>
        <position position="135"/>
    </location>
    <ligand>
        <name>Mg(2+)</name>
        <dbReference type="ChEBI" id="CHEBI:18420"/>
    </ligand>
</feature>
<comment type="cofactor">
    <cofactor evidence="15">
        <name>Mg(2+)</name>
        <dbReference type="ChEBI" id="CHEBI:18420"/>
    </cofactor>
    <text evidence="15">Binds 2 magnesium ions per subunit.</text>
</comment>
<evidence type="ECO:0000256" key="16">
    <source>
        <dbReference type="SAM" id="Phobius"/>
    </source>
</evidence>
<evidence type="ECO:0000256" key="12">
    <source>
        <dbReference type="ARBA" id="ARBA00023125"/>
    </source>
</evidence>
<evidence type="ECO:0000256" key="13">
    <source>
        <dbReference type="ARBA" id="ARBA00023204"/>
    </source>
</evidence>
<dbReference type="Gene3D" id="3.30.70.270">
    <property type="match status" value="1"/>
</dbReference>
<evidence type="ECO:0000313" key="19">
    <source>
        <dbReference type="Proteomes" id="UP000278437"/>
    </source>
</evidence>
<dbReference type="InterPro" id="IPR053848">
    <property type="entry name" value="IMS_HHH_1"/>
</dbReference>
<sequence>MLPTLKKRLRALFCWADFWYCFYIQCFFCGPLMGKIIHIDMDCYFAAVEMRDFPELKGKPMAVGGSRDRRGVISTCNYEARAFGVRSAMATAYALKLCPDLILRPGRMEVYKEVSGQIREIFGRYTDLIEPLSLDEAYLDVSDCSLYQGSATRIAEAIRGDILRETGLTASAGVAPVKFVAKVASDLNKPNGQYVVTPDTLMDFVRQLPLGKIPGVGKVTEERLAAMGLKNCNDVQQLPASMLAQHFGKFGAVLYERAHGRDERAVVSHRERKSVGVETTLPKDLHTEAQCREVMASLIPELNRRLGRSGAGRRLNKLVVKLKFDDFRQTTIESRADEPSVRLFESLLSQAFLRAEGRGIRLVGISVGLASQEAETDTSAQLALAL</sequence>
<keyword evidence="11 15" id="KW-0239">DNA-directed DNA polymerase</keyword>
<keyword evidence="5 15" id="KW-0808">Transferase</keyword>
<comment type="subunit">
    <text evidence="15">Monomer.</text>
</comment>
<evidence type="ECO:0000256" key="15">
    <source>
        <dbReference type="HAMAP-Rule" id="MF_01113"/>
    </source>
</evidence>
<dbReference type="NCBIfam" id="NF002677">
    <property type="entry name" value="PRK02406.1"/>
    <property type="match status" value="1"/>
</dbReference>
<organism evidence="18 19">
    <name type="scientific">Shewanella khirikhana</name>
    <dbReference type="NCBI Taxonomy" id="1965282"/>
    <lineage>
        <taxon>Bacteria</taxon>
        <taxon>Pseudomonadati</taxon>
        <taxon>Pseudomonadota</taxon>
        <taxon>Gammaproteobacteria</taxon>
        <taxon>Alteromonadales</taxon>
        <taxon>Shewanellaceae</taxon>
        <taxon>Shewanella</taxon>
    </lineage>
</organism>
<evidence type="ECO:0000256" key="6">
    <source>
        <dbReference type="ARBA" id="ARBA00022695"/>
    </source>
</evidence>
<evidence type="ECO:0000256" key="7">
    <source>
        <dbReference type="ARBA" id="ARBA00022705"/>
    </source>
</evidence>
<dbReference type="Pfam" id="PF21999">
    <property type="entry name" value="IMS_HHH_1"/>
    <property type="match status" value="1"/>
</dbReference>
<evidence type="ECO:0000256" key="3">
    <source>
        <dbReference type="ARBA" id="ARBA00022457"/>
    </source>
</evidence>
<comment type="similarity">
    <text evidence="2 15">Belongs to the DNA polymerase type-Y family.</text>
</comment>
<comment type="catalytic activity">
    <reaction evidence="14 15">
        <text>DNA(n) + a 2'-deoxyribonucleoside 5'-triphosphate = DNA(n+1) + diphosphate</text>
        <dbReference type="Rhea" id="RHEA:22508"/>
        <dbReference type="Rhea" id="RHEA-COMP:17339"/>
        <dbReference type="Rhea" id="RHEA-COMP:17340"/>
        <dbReference type="ChEBI" id="CHEBI:33019"/>
        <dbReference type="ChEBI" id="CHEBI:61560"/>
        <dbReference type="ChEBI" id="CHEBI:173112"/>
        <dbReference type="EC" id="2.7.7.7"/>
    </reaction>
</comment>
<dbReference type="SUPFAM" id="SSF100879">
    <property type="entry name" value="Lesion bypass DNA polymerase (Y-family), little finger domain"/>
    <property type="match status" value="1"/>
</dbReference>
<dbReference type="InterPro" id="IPR017961">
    <property type="entry name" value="DNA_pol_Y-fam_little_finger"/>
</dbReference>
<keyword evidence="16" id="KW-0812">Transmembrane</keyword>
<feature type="binding site" evidence="15">
    <location>
        <position position="40"/>
    </location>
    <ligand>
        <name>Mg(2+)</name>
        <dbReference type="ChEBI" id="CHEBI:18420"/>
    </ligand>
</feature>
<accession>A0ABN5TVE6</accession>
<keyword evidence="16" id="KW-1133">Transmembrane helix</keyword>
<dbReference type="PANTHER" id="PTHR11076:SF33">
    <property type="entry name" value="DNA POLYMERASE KAPPA"/>
    <property type="match status" value="1"/>
</dbReference>